<name>A0A6P1MG95_9FIRM</name>
<dbReference type="InterPro" id="IPR017686">
    <property type="entry name" value="Phg/plasmid-like_prot"/>
</dbReference>
<proteinExistence type="predicted"/>
<organism evidence="1 2">
    <name type="scientific">Aminipila terrae</name>
    <dbReference type="NCBI Taxonomy" id="2697030"/>
    <lineage>
        <taxon>Bacteria</taxon>
        <taxon>Bacillati</taxon>
        <taxon>Bacillota</taxon>
        <taxon>Clostridia</taxon>
        <taxon>Peptostreptococcales</taxon>
        <taxon>Anaerovoracaceae</taxon>
        <taxon>Aminipila</taxon>
    </lineage>
</organism>
<dbReference type="Pfam" id="PF06067">
    <property type="entry name" value="DUF932"/>
    <property type="match status" value="1"/>
</dbReference>
<sequence length="310" mass="34818">MSANVESMFYVGRTAPWHGLGVSVEEALDSKKAIKMAGLDWTVRQEEIMTADFKDISGFKANVRSDNGSILGVVSDRYKVVQNEKAFSFTDSLIGNGVTYETAGSLNDGKRIWLLAKLPEKYTLADEAVEPFLVFSNSHDGTGAIKVAMTPVRVVCQNTLNLALDNAKRIWSTIHMGDMKNKLEDARNTLLMADRYMMALQDRSENLSLIKLTDKKVIQNIEELIKMPDNPTELQKNNVTRMRSDITHRYFEAPDLKVLPKNAWRFINAISDFATHAEPLRKTSNYTENLFAKTIDGHPLIDRAVQMVAA</sequence>
<reference evidence="1 2" key="1">
    <citation type="submission" date="2020-01" db="EMBL/GenBank/DDBJ databases">
        <title>Genomic analysis of Aminipila sp. CBA3637.</title>
        <authorList>
            <person name="Kim Y.B."/>
            <person name="Roh S.W."/>
        </authorList>
    </citation>
    <scope>NUCLEOTIDE SEQUENCE [LARGE SCALE GENOMIC DNA]</scope>
    <source>
        <strain evidence="1 2">CBA3637</strain>
    </source>
</reference>
<dbReference type="AlphaFoldDB" id="A0A6P1MG95"/>
<evidence type="ECO:0000313" key="2">
    <source>
        <dbReference type="Proteomes" id="UP000463883"/>
    </source>
</evidence>
<evidence type="ECO:0000313" key="1">
    <source>
        <dbReference type="EMBL" id="QHI73072.1"/>
    </source>
</evidence>
<dbReference type="EMBL" id="CP047591">
    <property type="protein sequence ID" value="QHI73072.1"/>
    <property type="molecule type" value="Genomic_DNA"/>
</dbReference>
<keyword evidence="2" id="KW-1185">Reference proteome</keyword>
<gene>
    <name evidence="1" type="ORF">Ami3637_12275</name>
</gene>
<dbReference type="Proteomes" id="UP000463883">
    <property type="component" value="Chromosome"/>
</dbReference>
<dbReference type="RefSeq" id="WP_162362839.1">
    <property type="nucleotide sequence ID" value="NZ_CP047591.1"/>
</dbReference>
<dbReference type="InterPro" id="IPR026325">
    <property type="entry name" value="DUF932"/>
</dbReference>
<accession>A0A6P1MG95</accession>
<dbReference type="KEGG" id="amic:Ami3637_12275"/>
<dbReference type="NCBIfam" id="TIGR03299">
    <property type="entry name" value="LGT_TIGR03299"/>
    <property type="match status" value="1"/>
</dbReference>
<protein>
    <submittedName>
        <fullName evidence="1">DUF932 domain-containing protein</fullName>
    </submittedName>
</protein>